<evidence type="ECO:0000313" key="3">
    <source>
        <dbReference type="Proteomes" id="UP000245207"/>
    </source>
</evidence>
<dbReference type="GO" id="GO:0003723">
    <property type="term" value="F:RNA binding"/>
    <property type="evidence" value="ECO:0007669"/>
    <property type="project" value="TreeGrafter"/>
</dbReference>
<dbReference type="GO" id="GO:0005829">
    <property type="term" value="C:cytosol"/>
    <property type="evidence" value="ECO:0007669"/>
    <property type="project" value="TreeGrafter"/>
</dbReference>
<dbReference type="GO" id="GO:0006402">
    <property type="term" value="P:mRNA catabolic process"/>
    <property type="evidence" value="ECO:0007669"/>
    <property type="project" value="TreeGrafter"/>
</dbReference>
<dbReference type="PANTHER" id="PTHR12302">
    <property type="entry name" value="EBNA2 BINDING PROTEIN P100"/>
    <property type="match status" value="1"/>
</dbReference>
<dbReference type="AlphaFoldDB" id="A0A2U1LJJ0"/>
<dbReference type="SUPFAM" id="SSF50199">
    <property type="entry name" value="Staphylococcal nuclease"/>
    <property type="match status" value="1"/>
</dbReference>
<feature type="domain" description="TNase-like" evidence="1">
    <location>
        <begin position="25"/>
        <end position="103"/>
    </location>
</feature>
<dbReference type="GO" id="GO:0004518">
    <property type="term" value="F:nuclease activity"/>
    <property type="evidence" value="ECO:0007669"/>
    <property type="project" value="TreeGrafter"/>
</dbReference>
<organism evidence="2 3">
    <name type="scientific">Artemisia annua</name>
    <name type="common">Sweet wormwood</name>
    <dbReference type="NCBI Taxonomy" id="35608"/>
    <lineage>
        <taxon>Eukaryota</taxon>
        <taxon>Viridiplantae</taxon>
        <taxon>Streptophyta</taxon>
        <taxon>Embryophyta</taxon>
        <taxon>Tracheophyta</taxon>
        <taxon>Spermatophyta</taxon>
        <taxon>Magnoliopsida</taxon>
        <taxon>eudicotyledons</taxon>
        <taxon>Gunneridae</taxon>
        <taxon>Pentapetalae</taxon>
        <taxon>asterids</taxon>
        <taxon>campanulids</taxon>
        <taxon>Asterales</taxon>
        <taxon>Asteraceae</taxon>
        <taxon>Asteroideae</taxon>
        <taxon>Anthemideae</taxon>
        <taxon>Artemisiinae</taxon>
        <taxon>Artemisia</taxon>
    </lineage>
</organism>
<dbReference type="PANTHER" id="PTHR12302:SF2">
    <property type="entry name" value="STAPHYLOCOCCAL NUCLEASE DOMAIN-CONTAINING PROTEIN 1"/>
    <property type="match status" value="1"/>
</dbReference>
<dbReference type="InterPro" id="IPR035437">
    <property type="entry name" value="SNase_OB-fold_sf"/>
</dbReference>
<name>A0A2U1LJJ0_ARTAN</name>
<evidence type="ECO:0000313" key="2">
    <source>
        <dbReference type="EMBL" id="PWA49169.1"/>
    </source>
</evidence>
<dbReference type="EMBL" id="PKPP01009049">
    <property type="protein sequence ID" value="PWA49169.1"/>
    <property type="molecule type" value="Genomic_DNA"/>
</dbReference>
<dbReference type="Pfam" id="PF00565">
    <property type="entry name" value="SNase"/>
    <property type="match status" value="1"/>
</dbReference>
<dbReference type="OrthoDB" id="10023235at2759"/>
<comment type="caution">
    <text evidence="2">The sequence shown here is derived from an EMBL/GenBank/DDBJ whole genome shotgun (WGS) entry which is preliminary data.</text>
</comment>
<reference evidence="2 3" key="1">
    <citation type="journal article" date="2018" name="Mol. Plant">
        <title>The genome of Artemisia annua provides insight into the evolution of Asteraceae family and artemisinin biosynthesis.</title>
        <authorList>
            <person name="Shen Q."/>
            <person name="Zhang L."/>
            <person name="Liao Z."/>
            <person name="Wang S."/>
            <person name="Yan T."/>
            <person name="Shi P."/>
            <person name="Liu M."/>
            <person name="Fu X."/>
            <person name="Pan Q."/>
            <person name="Wang Y."/>
            <person name="Lv Z."/>
            <person name="Lu X."/>
            <person name="Zhang F."/>
            <person name="Jiang W."/>
            <person name="Ma Y."/>
            <person name="Chen M."/>
            <person name="Hao X."/>
            <person name="Li L."/>
            <person name="Tang Y."/>
            <person name="Lv G."/>
            <person name="Zhou Y."/>
            <person name="Sun X."/>
            <person name="Brodelius P.E."/>
            <person name="Rose J.K.C."/>
            <person name="Tang K."/>
        </authorList>
    </citation>
    <scope>NUCLEOTIDE SEQUENCE [LARGE SCALE GENOMIC DNA]</scope>
    <source>
        <strain evidence="3">cv. Huhao1</strain>
        <tissue evidence="2">Leaf</tissue>
    </source>
</reference>
<dbReference type="Proteomes" id="UP000245207">
    <property type="component" value="Unassembled WGS sequence"/>
</dbReference>
<accession>A0A2U1LJJ0</accession>
<dbReference type="Gene3D" id="2.40.50.90">
    <property type="match status" value="1"/>
</dbReference>
<dbReference type="STRING" id="35608.A0A2U1LJJ0"/>
<protein>
    <submittedName>
        <fullName evidence="2">Nuclease</fullName>
    </submittedName>
</protein>
<dbReference type="GO" id="GO:0005634">
    <property type="term" value="C:nucleus"/>
    <property type="evidence" value="ECO:0007669"/>
    <property type="project" value="TreeGrafter"/>
</dbReference>
<keyword evidence="3" id="KW-1185">Reference proteome</keyword>
<gene>
    <name evidence="2" type="ORF">CTI12_AA483980</name>
</gene>
<dbReference type="InterPro" id="IPR016071">
    <property type="entry name" value="Staphylococal_nuclease_OB-fold"/>
</dbReference>
<proteinExistence type="predicted"/>
<evidence type="ECO:0000259" key="1">
    <source>
        <dbReference type="Pfam" id="PF00565"/>
    </source>
</evidence>
<sequence>MQARPPKYHSRSKRNDINCILEIQATKIRVLNRDVCIVLEGVDKFSNLIGSVYYSNGESAKDLAMNGYAKYVEWRASMMEDEARRKLKAAKLHAKKTKLRLWTNYVPPATNSKAISDSFTGKVSFSTFLQNITFITKFTGKVTIPLMADQ</sequence>